<feature type="domain" description="Histidine kinase" evidence="17">
    <location>
        <begin position="292"/>
        <end position="384"/>
    </location>
</feature>
<evidence type="ECO:0000259" key="17">
    <source>
        <dbReference type="PROSITE" id="PS50109"/>
    </source>
</evidence>
<gene>
    <name evidence="18" type="ORF">DFR58_11359</name>
</gene>
<feature type="coiled-coil region" evidence="16">
    <location>
        <begin position="26"/>
        <end position="60"/>
    </location>
</feature>
<evidence type="ECO:0000256" key="1">
    <source>
        <dbReference type="ARBA" id="ARBA00000085"/>
    </source>
</evidence>
<dbReference type="SUPFAM" id="SSF55874">
    <property type="entry name" value="ATPase domain of HSP90 chaperone/DNA topoisomerase II/histidine kinase"/>
    <property type="match status" value="1"/>
</dbReference>
<keyword evidence="10 18" id="KW-0418">Kinase</keyword>
<reference evidence="18 19" key="1">
    <citation type="submission" date="2018-07" db="EMBL/GenBank/DDBJ databases">
        <title>Genomic Encyclopedia of Type Strains, Phase IV (KMG-IV): sequencing the most valuable type-strain genomes for metagenomic binning, comparative biology and taxonomic classification.</title>
        <authorList>
            <person name="Goeker M."/>
        </authorList>
    </citation>
    <scope>NUCLEOTIDE SEQUENCE [LARGE SCALE GENOMIC DNA]</scope>
    <source>
        <strain evidence="18 19">DSM 27016</strain>
    </source>
</reference>
<comment type="catalytic activity">
    <reaction evidence="1">
        <text>ATP + protein L-histidine = ADP + protein N-phospho-L-histidine.</text>
        <dbReference type="EC" id="2.7.13.3"/>
    </reaction>
</comment>
<evidence type="ECO:0000313" key="18">
    <source>
        <dbReference type="EMBL" id="RCX15477.1"/>
    </source>
</evidence>
<dbReference type="GO" id="GO:0046872">
    <property type="term" value="F:metal ion binding"/>
    <property type="evidence" value="ECO:0007669"/>
    <property type="project" value="UniProtKB-KW"/>
</dbReference>
<evidence type="ECO:0000256" key="3">
    <source>
        <dbReference type="ARBA" id="ARBA00004496"/>
    </source>
</evidence>
<evidence type="ECO:0000256" key="11">
    <source>
        <dbReference type="ARBA" id="ARBA00023004"/>
    </source>
</evidence>
<keyword evidence="19" id="KW-1185">Reference proteome</keyword>
<dbReference type="InterPro" id="IPR016381">
    <property type="entry name" value="Sig_transdc_His_kinase_DegS"/>
</dbReference>
<dbReference type="GO" id="GO:0016020">
    <property type="term" value="C:membrane"/>
    <property type="evidence" value="ECO:0007669"/>
    <property type="project" value="InterPro"/>
</dbReference>
<comment type="function">
    <text evidence="14">Member of the two-component regulatory system NreB/NreC involved in the control of dissimilatory nitrate/nitrite reduction in response to oxygen. NreB functions as a direct oxygen sensor histidine kinase which is autophosphorylated, in the absence of oxygen, probably at the conserved histidine residue, and transfers its phosphate group probably to a conserved aspartate residue of NreC. NreB/NreC activates the expression of the nitrate (narGHJI) and nitrite (nir) reductase operons, as well as the putative nitrate transporter gene narT.</text>
</comment>
<dbReference type="InterPro" id="IPR004358">
    <property type="entry name" value="Sig_transdc_His_kin-like_C"/>
</dbReference>
<dbReference type="AlphaFoldDB" id="A0A369B4K3"/>
<evidence type="ECO:0000256" key="10">
    <source>
        <dbReference type="ARBA" id="ARBA00022777"/>
    </source>
</evidence>
<keyword evidence="7" id="KW-0963">Cytoplasm</keyword>
<dbReference type="PANTHER" id="PTHR24421">
    <property type="entry name" value="NITRATE/NITRITE SENSOR PROTEIN NARX-RELATED"/>
    <property type="match status" value="1"/>
</dbReference>
<dbReference type="GO" id="GO:0046983">
    <property type="term" value="F:protein dimerization activity"/>
    <property type="evidence" value="ECO:0007669"/>
    <property type="project" value="InterPro"/>
</dbReference>
<evidence type="ECO:0000256" key="6">
    <source>
        <dbReference type="ARBA" id="ARBA00022485"/>
    </source>
</evidence>
<sequence>MSKNKVDAVRLDKILKKAIEAITLSKNEIYDIAEGAKKECKRLEEELNMLKVNVKELIESVIFIESELKERKRRLLLVSKNHEKYSQEELKQAYEKADNLRIELAVKREQEQHLIRRRNDIEIRIKESIRTVQKADSLISHVGVALGCLTGDLQQLSVQLDDMNQRQLLGLRIIQAQEEERQRVARDMHDGPAQSMSNVVLKAEICERLIDVDIIRAKIELQNLKKIVRDSLHDVRKIIYNLRPMSLDDLGLVPTLQRYIATFGEDTGIAASLKTIGVYDDIKPVISLTVFRIVQEALSNIRKHSKAQNVAVNLEFMDEDLKLYIYDDGDGFNVDEIKIRTEDVNSGFGLLSMKERIDLLSGEFKIASEIGKGTRLNVSIPLLQEEVHNV</sequence>
<dbReference type="InterPro" id="IPR011712">
    <property type="entry name" value="Sig_transdc_His_kin_sub3_dim/P"/>
</dbReference>
<dbReference type="Gene3D" id="1.20.5.1930">
    <property type="match status" value="1"/>
</dbReference>
<protein>
    <recommendedName>
        <fullName evidence="5">Oxygen sensor histidine kinase NreB</fullName>
        <ecNumber evidence="4">2.7.13.3</ecNumber>
    </recommendedName>
    <alternativeName>
        <fullName evidence="15">Nitrogen regulation protein B</fullName>
    </alternativeName>
</protein>
<evidence type="ECO:0000256" key="13">
    <source>
        <dbReference type="ARBA" id="ARBA00023014"/>
    </source>
</evidence>
<comment type="subcellular location">
    <subcellularLocation>
        <location evidence="3">Cytoplasm</location>
    </subcellularLocation>
</comment>
<evidence type="ECO:0000256" key="9">
    <source>
        <dbReference type="ARBA" id="ARBA00022723"/>
    </source>
</evidence>
<evidence type="ECO:0000256" key="7">
    <source>
        <dbReference type="ARBA" id="ARBA00022490"/>
    </source>
</evidence>
<dbReference type="InterPro" id="IPR003594">
    <property type="entry name" value="HATPase_dom"/>
</dbReference>
<dbReference type="Gene3D" id="3.30.565.10">
    <property type="entry name" value="Histidine kinase-like ATPase, C-terminal domain"/>
    <property type="match status" value="1"/>
</dbReference>
<dbReference type="EMBL" id="QPJT01000013">
    <property type="protein sequence ID" value="RCX15477.1"/>
    <property type="molecule type" value="Genomic_DNA"/>
</dbReference>
<evidence type="ECO:0000256" key="8">
    <source>
        <dbReference type="ARBA" id="ARBA00022679"/>
    </source>
</evidence>
<evidence type="ECO:0000256" key="5">
    <source>
        <dbReference type="ARBA" id="ARBA00017322"/>
    </source>
</evidence>
<evidence type="ECO:0000256" key="16">
    <source>
        <dbReference type="SAM" id="Coils"/>
    </source>
</evidence>
<evidence type="ECO:0000256" key="15">
    <source>
        <dbReference type="ARBA" id="ARBA00030800"/>
    </source>
</evidence>
<proteinExistence type="predicted"/>
<evidence type="ECO:0000256" key="14">
    <source>
        <dbReference type="ARBA" id="ARBA00024827"/>
    </source>
</evidence>
<dbReference type="CDD" id="cd16917">
    <property type="entry name" value="HATPase_UhpB-NarQ-NarX-like"/>
    <property type="match status" value="1"/>
</dbReference>
<dbReference type="InterPro" id="IPR050482">
    <property type="entry name" value="Sensor_HK_TwoCompSys"/>
</dbReference>
<dbReference type="EC" id="2.7.13.3" evidence="4"/>
<dbReference type="InterPro" id="IPR005467">
    <property type="entry name" value="His_kinase_dom"/>
</dbReference>
<keyword evidence="12" id="KW-0902">Two-component regulatory system</keyword>
<dbReference type="GO" id="GO:0051539">
    <property type="term" value="F:4 iron, 4 sulfur cluster binding"/>
    <property type="evidence" value="ECO:0007669"/>
    <property type="project" value="UniProtKB-KW"/>
</dbReference>
<evidence type="ECO:0000313" key="19">
    <source>
        <dbReference type="Proteomes" id="UP000253034"/>
    </source>
</evidence>
<dbReference type="Proteomes" id="UP000253034">
    <property type="component" value="Unassembled WGS sequence"/>
</dbReference>
<dbReference type="GO" id="GO:0000155">
    <property type="term" value="F:phosphorelay sensor kinase activity"/>
    <property type="evidence" value="ECO:0007669"/>
    <property type="project" value="InterPro"/>
</dbReference>
<comment type="cofactor">
    <cofactor evidence="2">
        <name>[4Fe-4S] cluster</name>
        <dbReference type="ChEBI" id="CHEBI:49883"/>
    </cofactor>
</comment>
<keyword evidence="9" id="KW-0479">Metal-binding</keyword>
<dbReference type="Pfam" id="PF07730">
    <property type="entry name" value="HisKA_3"/>
    <property type="match status" value="1"/>
</dbReference>
<organism evidence="18 19">
    <name type="scientific">Anaerobacterium chartisolvens</name>
    <dbReference type="NCBI Taxonomy" id="1297424"/>
    <lineage>
        <taxon>Bacteria</taxon>
        <taxon>Bacillati</taxon>
        <taxon>Bacillota</taxon>
        <taxon>Clostridia</taxon>
        <taxon>Eubacteriales</taxon>
        <taxon>Oscillospiraceae</taxon>
        <taxon>Anaerobacterium</taxon>
    </lineage>
</organism>
<evidence type="ECO:0000256" key="12">
    <source>
        <dbReference type="ARBA" id="ARBA00023012"/>
    </source>
</evidence>
<keyword evidence="8" id="KW-0808">Transferase</keyword>
<comment type="caution">
    <text evidence="18">The sequence shown here is derived from an EMBL/GenBank/DDBJ whole genome shotgun (WGS) entry which is preliminary data.</text>
</comment>
<dbReference type="RefSeq" id="WP_114298128.1">
    <property type="nucleotide sequence ID" value="NZ_QPJT01000013.1"/>
</dbReference>
<dbReference type="PANTHER" id="PTHR24421:SF55">
    <property type="entry name" value="SENSOR HISTIDINE KINASE YDFH"/>
    <property type="match status" value="1"/>
</dbReference>
<dbReference type="GO" id="GO:0005737">
    <property type="term" value="C:cytoplasm"/>
    <property type="evidence" value="ECO:0007669"/>
    <property type="project" value="UniProtKB-SubCell"/>
</dbReference>
<dbReference type="PIRSF" id="PIRSF003169">
    <property type="entry name" value="STHK_DegS"/>
    <property type="match status" value="1"/>
</dbReference>
<name>A0A369B4K3_9FIRM</name>
<accession>A0A369B4K3</accession>
<dbReference type="InterPro" id="IPR008595">
    <property type="entry name" value="DegS"/>
</dbReference>
<dbReference type="PROSITE" id="PS50109">
    <property type="entry name" value="HIS_KIN"/>
    <property type="match status" value="1"/>
</dbReference>
<dbReference type="PRINTS" id="PR00344">
    <property type="entry name" value="BCTRLSENSOR"/>
</dbReference>
<dbReference type="Pfam" id="PF02518">
    <property type="entry name" value="HATPase_c"/>
    <property type="match status" value="1"/>
</dbReference>
<evidence type="ECO:0000256" key="4">
    <source>
        <dbReference type="ARBA" id="ARBA00012438"/>
    </source>
</evidence>
<keyword evidence="6" id="KW-0004">4Fe-4S</keyword>
<keyword evidence="16" id="KW-0175">Coiled coil</keyword>
<keyword evidence="11" id="KW-0408">Iron</keyword>
<dbReference type="OrthoDB" id="9781904at2"/>
<evidence type="ECO:0000256" key="2">
    <source>
        <dbReference type="ARBA" id="ARBA00001966"/>
    </source>
</evidence>
<dbReference type="SMART" id="SM00387">
    <property type="entry name" value="HATPase_c"/>
    <property type="match status" value="1"/>
</dbReference>
<dbReference type="InterPro" id="IPR036890">
    <property type="entry name" value="HATPase_C_sf"/>
</dbReference>
<keyword evidence="13" id="KW-0411">Iron-sulfur</keyword>
<dbReference type="Pfam" id="PF05384">
    <property type="entry name" value="DegS"/>
    <property type="match status" value="1"/>
</dbReference>